<sequence length="260" mass="30360">MDKFAEQLFGRPDKDAKYSAKDGPGLVEGMARTFVKSAASRAMGAASGQRGRGGGFDHDDFRALGGFVLEMLNGDEAERLRKKAKKRRHSERETDRDGTRDGGQDASFEYGNEKRKRRRGHKLSGSPLHDFDYPPVRKRHRRREQVPDPDPDPEPHRSRRHRRHRSHEDRRPRRRHHHRNSRVDLRSLKAELEGMSSTIIGLNARSATHRDCDFYDKFVRKGSRLQDAIGSTLGQIRELGDPDEDEERRERKRRRRERRR</sequence>
<reference evidence="2" key="1">
    <citation type="journal article" date="2021" name="Nat. Commun.">
        <title>Genetic determinants of endophytism in the Arabidopsis root mycobiome.</title>
        <authorList>
            <person name="Mesny F."/>
            <person name="Miyauchi S."/>
            <person name="Thiergart T."/>
            <person name="Pickel B."/>
            <person name="Atanasova L."/>
            <person name="Karlsson M."/>
            <person name="Huettel B."/>
            <person name="Barry K.W."/>
            <person name="Haridas S."/>
            <person name="Chen C."/>
            <person name="Bauer D."/>
            <person name="Andreopoulos W."/>
            <person name="Pangilinan J."/>
            <person name="LaButti K."/>
            <person name="Riley R."/>
            <person name="Lipzen A."/>
            <person name="Clum A."/>
            <person name="Drula E."/>
            <person name="Henrissat B."/>
            <person name="Kohler A."/>
            <person name="Grigoriev I.V."/>
            <person name="Martin F.M."/>
            <person name="Hacquard S."/>
        </authorList>
    </citation>
    <scope>NUCLEOTIDE SEQUENCE</scope>
    <source>
        <strain evidence="2">MPI-CAGE-AT-0021</strain>
    </source>
</reference>
<dbReference type="Proteomes" id="UP000717696">
    <property type="component" value="Unassembled WGS sequence"/>
</dbReference>
<keyword evidence="3" id="KW-1185">Reference proteome</keyword>
<protein>
    <submittedName>
        <fullName evidence="2">Uncharacterized protein</fullName>
    </submittedName>
</protein>
<gene>
    <name evidence="2" type="ORF">B0J13DRAFT_43114</name>
</gene>
<evidence type="ECO:0000313" key="3">
    <source>
        <dbReference type="Proteomes" id="UP000717696"/>
    </source>
</evidence>
<feature type="compositionally biased region" description="Basic and acidic residues" evidence="1">
    <location>
        <begin position="90"/>
        <end position="103"/>
    </location>
</feature>
<evidence type="ECO:0000313" key="2">
    <source>
        <dbReference type="EMBL" id="KAH7144365.1"/>
    </source>
</evidence>
<feature type="compositionally biased region" description="Basic residues" evidence="1">
    <location>
        <begin position="250"/>
        <end position="260"/>
    </location>
</feature>
<feature type="region of interest" description="Disordered" evidence="1">
    <location>
        <begin position="72"/>
        <end position="185"/>
    </location>
</feature>
<dbReference type="AlphaFoldDB" id="A0A9P9ETX1"/>
<comment type="caution">
    <text evidence="2">The sequence shown here is derived from an EMBL/GenBank/DDBJ whole genome shotgun (WGS) entry which is preliminary data.</text>
</comment>
<proteinExistence type="predicted"/>
<feature type="compositionally biased region" description="Basic residues" evidence="1">
    <location>
        <begin position="80"/>
        <end position="89"/>
    </location>
</feature>
<organism evidence="2 3">
    <name type="scientific">Dactylonectria estremocensis</name>
    <dbReference type="NCBI Taxonomy" id="1079267"/>
    <lineage>
        <taxon>Eukaryota</taxon>
        <taxon>Fungi</taxon>
        <taxon>Dikarya</taxon>
        <taxon>Ascomycota</taxon>
        <taxon>Pezizomycotina</taxon>
        <taxon>Sordariomycetes</taxon>
        <taxon>Hypocreomycetidae</taxon>
        <taxon>Hypocreales</taxon>
        <taxon>Nectriaceae</taxon>
        <taxon>Dactylonectria</taxon>
    </lineage>
</organism>
<dbReference type="EMBL" id="JAGMUU010000010">
    <property type="protein sequence ID" value="KAH7144365.1"/>
    <property type="molecule type" value="Genomic_DNA"/>
</dbReference>
<accession>A0A9P9ETX1</accession>
<feature type="region of interest" description="Disordered" evidence="1">
    <location>
        <begin position="233"/>
        <end position="260"/>
    </location>
</feature>
<feature type="region of interest" description="Disordered" evidence="1">
    <location>
        <begin position="1"/>
        <end position="24"/>
    </location>
</feature>
<dbReference type="OrthoDB" id="4850022at2759"/>
<feature type="compositionally biased region" description="Low complexity" evidence="1">
    <location>
        <begin position="38"/>
        <end position="49"/>
    </location>
</feature>
<name>A0A9P9ETX1_9HYPO</name>
<feature type="region of interest" description="Disordered" evidence="1">
    <location>
        <begin position="38"/>
        <end position="59"/>
    </location>
</feature>
<feature type="compositionally biased region" description="Basic and acidic residues" evidence="1">
    <location>
        <begin position="1"/>
        <end position="20"/>
    </location>
</feature>
<evidence type="ECO:0000256" key="1">
    <source>
        <dbReference type="SAM" id="MobiDB-lite"/>
    </source>
</evidence>